<evidence type="ECO:0000313" key="8">
    <source>
        <dbReference type="Proteomes" id="UP000015241"/>
    </source>
</evidence>
<evidence type="ECO:0000256" key="6">
    <source>
        <dbReference type="SAM" id="Phobius"/>
    </source>
</evidence>
<dbReference type="OrthoDB" id="100006at2759"/>
<dbReference type="PANTHER" id="PTHR23112:SF37">
    <property type="entry name" value="G PROTEIN-COUPLED RECEPTOR GPR1"/>
    <property type="match status" value="1"/>
</dbReference>
<keyword evidence="3 6" id="KW-1133">Transmembrane helix</keyword>
<evidence type="ECO:0000256" key="5">
    <source>
        <dbReference type="SAM" id="MobiDB-lite"/>
    </source>
</evidence>
<feature type="transmembrane region" description="Helical" evidence="6">
    <location>
        <begin position="58"/>
        <end position="78"/>
    </location>
</feature>
<dbReference type="GO" id="GO:0007189">
    <property type="term" value="P:adenylate cyclase-activating G protein-coupled receptor signaling pathway"/>
    <property type="evidence" value="ECO:0007669"/>
    <property type="project" value="TreeGrafter"/>
</dbReference>
<evidence type="ECO:0000256" key="2">
    <source>
        <dbReference type="ARBA" id="ARBA00022692"/>
    </source>
</evidence>
<organism evidence="7 8">
    <name type="scientific">Fomitopsis schrenkii</name>
    <name type="common">Brown rot fungus</name>
    <dbReference type="NCBI Taxonomy" id="2126942"/>
    <lineage>
        <taxon>Eukaryota</taxon>
        <taxon>Fungi</taxon>
        <taxon>Dikarya</taxon>
        <taxon>Basidiomycota</taxon>
        <taxon>Agaricomycotina</taxon>
        <taxon>Agaricomycetes</taxon>
        <taxon>Polyporales</taxon>
        <taxon>Fomitopsis</taxon>
    </lineage>
</organism>
<feature type="transmembrane region" description="Helical" evidence="6">
    <location>
        <begin position="23"/>
        <end position="46"/>
    </location>
</feature>
<dbReference type="AlphaFoldDB" id="S8F8N9"/>
<keyword evidence="8" id="KW-1185">Reference proteome</keyword>
<evidence type="ECO:0000256" key="1">
    <source>
        <dbReference type="ARBA" id="ARBA00004141"/>
    </source>
</evidence>
<dbReference type="GO" id="GO:0005886">
    <property type="term" value="C:plasma membrane"/>
    <property type="evidence" value="ECO:0007669"/>
    <property type="project" value="TreeGrafter"/>
</dbReference>
<feature type="transmembrane region" description="Helical" evidence="6">
    <location>
        <begin position="277"/>
        <end position="302"/>
    </location>
</feature>
<keyword evidence="4 6" id="KW-0472">Membrane</keyword>
<dbReference type="SUPFAM" id="SSF81321">
    <property type="entry name" value="Family A G protein-coupled receptor-like"/>
    <property type="match status" value="1"/>
</dbReference>
<dbReference type="EMBL" id="KE504170">
    <property type="protein sequence ID" value="EPS98025.1"/>
    <property type="molecule type" value="Genomic_DNA"/>
</dbReference>
<dbReference type="GO" id="GO:0004930">
    <property type="term" value="F:G protein-coupled receptor activity"/>
    <property type="evidence" value="ECO:0007669"/>
    <property type="project" value="TreeGrafter"/>
</dbReference>
<reference evidence="7 8" key="1">
    <citation type="journal article" date="2012" name="Science">
        <title>The Paleozoic origin of enzymatic lignin decomposition reconstructed from 31 fungal genomes.</title>
        <authorList>
            <person name="Floudas D."/>
            <person name="Binder M."/>
            <person name="Riley R."/>
            <person name="Barry K."/>
            <person name="Blanchette R.A."/>
            <person name="Henrissat B."/>
            <person name="Martinez A.T."/>
            <person name="Otillar R."/>
            <person name="Spatafora J.W."/>
            <person name="Yadav J.S."/>
            <person name="Aerts A."/>
            <person name="Benoit I."/>
            <person name="Boyd A."/>
            <person name="Carlson A."/>
            <person name="Copeland A."/>
            <person name="Coutinho P.M."/>
            <person name="de Vries R.P."/>
            <person name="Ferreira P."/>
            <person name="Findley K."/>
            <person name="Foster B."/>
            <person name="Gaskell J."/>
            <person name="Glotzer D."/>
            <person name="Gorecki P."/>
            <person name="Heitman J."/>
            <person name="Hesse C."/>
            <person name="Hori C."/>
            <person name="Igarashi K."/>
            <person name="Jurgens J.A."/>
            <person name="Kallen N."/>
            <person name="Kersten P."/>
            <person name="Kohler A."/>
            <person name="Kuees U."/>
            <person name="Kumar T.K.A."/>
            <person name="Kuo A."/>
            <person name="LaButti K."/>
            <person name="Larrondo L.F."/>
            <person name="Lindquist E."/>
            <person name="Ling A."/>
            <person name="Lombard V."/>
            <person name="Lucas S."/>
            <person name="Lundell T."/>
            <person name="Martin R."/>
            <person name="McLaughlin D.J."/>
            <person name="Morgenstern I."/>
            <person name="Morin E."/>
            <person name="Murat C."/>
            <person name="Nagy L.G."/>
            <person name="Nolan M."/>
            <person name="Ohm R.A."/>
            <person name="Patyshakuliyeva A."/>
            <person name="Rokas A."/>
            <person name="Ruiz-Duenas F.J."/>
            <person name="Sabat G."/>
            <person name="Salamov A."/>
            <person name="Samejima M."/>
            <person name="Schmutz J."/>
            <person name="Slot J.C."/>
            <person name="St John F."/>
            <person name="Stenlid J."/>
            <person name="Sun H."/>
            <person name="Sun S."/>
            <person name="Syed K."/>
            <person name="Tsang A."/>
            <person name="Wiebenga A."/>
            <person name="Young D."/>
            <person name="Pisabarro A."/>
            <person name="Eastwood D.C."/>
            <person name="Martin F."/>
            <person name="Cullen D."/>
            <person name="Grigoriev I.V."/>
            <person name="Hibbett D.S."/>
        </authorList>
    </citation>
    <scope>NUCLEOTIDE SEQUENCE</scope>
    <source>
        <strain evidence="8">FP-58527</strain>
    </source>
</reference>
<dbReference type="PANTHER" id="PTHR23112">
    <property type="entry name" value="G PROTEIN-COUPLED RECEPTOR 157-RELATED"/>
    <property type="match status" value="1"/>
</dbReference>
<feature type="transmembrane region" description="Helical" evidence="6">
    <location>
        <begin position="251"/>
        <end position="271"/>
    </location>
</feature>
<dbReference type="HOGENOM" id="CLU_027149_4_1_1"/>
<gene>
    <name evidence="7" type="ORF">FOMPIDRAFT_1165949</name>
</gene>
<dbReference type="InParanoid" id="S8F8N9"/>
<comment type="subcellular location">
    <subcellularLocation>
        <location evidence="1">Membrane</location>
        <topology evidence="1">Multi-pass membrane protein</topology>
    </subcellularLocation>
</comment>
<feature type="transmembrane region" description="Helical" evidence="6">
    <location>
        <begin position="132"/>
        <end position="156"/>
    </location>
</feature>
<evidence type="ECO:0000256" key="3">
    <source>
        <dbReference type="ARBA" id="ARBA00022989"/>
    </source>
</evidence>
<dbReference type="STRING" id="743788.S8F8N9"/>
<name>S8F8N9_FOMSC</name>
<sequence length="420" mass="46153">MVSSVADFDASSLTVIYGAAEMAGIRSLVAAGALSGIAVFVLCVVITLRPPCYRHTHVIPIFVSLLVSNYLQAIASMMDLQWLNDGAVIGGSFCSVQGAFKNAGNVAAAFWSVALSVHVFMLLFLRRNMSRATCVALIIGGWLFVIFVPVIGVTAIRNADKGPYFGPSGYWCWITHNYYAEQTFLEYFFEFISAACSILLYTVILLRVRGNLTKMDGKWCLRFVPRGERWLLGISRDFTDTAMMSVAARMVWHPVAYTVCLLPVTIARFISFGGHDVPFWATVLADFIFNLQGLVNVILVLCTRHLIPNTASLPMFEPRKHINFDSPEAYGITPFVILRPEPRVDDVIVIGEEKTLPPVPEHPSAPGTTAPSSPTVARWTTADVLSRNTLQRSDSTASDSTISSVDSETPMLRNARRSAV</sequence>
<feature type="transmembrane region" description="Helical" evidence="6">
    <location>
        <begin position="187"/>
        <end position="208"/>
    </location>
</feature>
<evidence type="ECO:0000256" key="4">
    <source>
        <dbReference type="ARBA" id="ARBA00023136"/>
    </source>
</evidence>
<proteinExistence type="predicted"/>
<protein>
    <submittedName>
        <fullName evidence="7">Uncharacterized protein</fullName>
    </submittedName>
</protein>
<dbReference type="eggNOG" id="ENOG502RYZC">
    <property type="taxonomic scope" value="Eukaryota"/>
</dbReference>
<feature type="transmembrane region" description="Helical" evidence="6">
    <location>
        <begin position="106"/>
        <end position="125"/>
    </location>
</feature>
<evidence type="ECO:0000313" key="7">
    <source>
        <dbReference type="EMBL" id="EPS98025.1"/>
    </source>
</evidence>
<dbReference type="Gene3D" id="1.20.1070.10">
    <property type="entry name" value="Rhodopsin 7-helix transmembrane proteins"/>
    <property type="match status" value="1"/>
</dbReference>
<feature type="region of interest" description="Disordered" evidence="5">
    <location>
        <begin position="355"/>
        <end position="420"/>
    </location>
</feature>
<feature type="compositionally biased region" description="Low complexity" evidence="5">
    <location>
        <begin position="393"/>
        <end position="409"/>
    </location>
</feature>
<accession>S8F8N9</accession>
<keyword evidence="2 6" id="KW-0812">Transmembrane</keyword>
<feature type="compositionally biased region" description="Low complexity" evidence="5">
    <location>
        <begin position="364"/>
        <end position="377"/>
    </location>
</feature>
<dbReference type="Proteomes" id="UP000015241">
    <property type="component" value="Unassembled WGS sequence"/>
</dbReference>